<keyword evidence="1" id="KW-0614">Plasmid</keyword>
<dbReference type="Pfam" id="PF09523">
    <property type="entry name" value="DUF2390"/>
    <property type="match status" value="1"/>
</dbReference>
<dbReference type="InterPro" id="IPR012659">
    <property type="entry name" value="CHP02444"/>
</dbReference>
<organism evidence="1 2">
    <name type="scientific">Dinoroseobacter shibae (strain DSM 16493 / NCIMB 14021 / DFL 12)</name>
    <dbReference type="NCBI Taxonomy" id="398580"/>
    <lineage>
        <taxon>Bacteria</taxon>
        <taxon>Pseudomonadati</taxon>
        <taxon>Pseudomonadota</taxon>
        <taxon>Alphaproteobacteria</taxon>
        <taxon>Rhodobacterales</taxon>
        <taxon>Roseobacteraceae</taxon>
        <taxon>Dinoroseobacter</taxon>
    </lineage>
</organism>
<keyword evidence="2" id="KW-1185">Reference proteome</keyword>
<evidence type="ECO:0008006" key="3">
    <source>
        <dbReference type="Google" id="ProtNLM"/>
    </source>
</evidence>
<name>A8LT77_DINSH</name>
<dbReference type="OrthoDB" id="7875767at2"/>
<dbReference type="KEGG" id="dsh:Dshi_3713"/>
<gene>
    <name evidence="1" type="ordered locus">Dshi_3713</name>
</gene>
<dbReference type="Proteomes" id="UP000006833">
    <property type="component" value="Plasmid pDSHI01"/>
</dbReference>
<sequence length="158" mass="17852">MSDHAFWQYSLDRYGRKGVPEICLSLQDERGADVNLVLFALWLAQEGRSLGPDDAENCVAAVRDWHGSVVVPMRGVRRWLKDRDVEDTAARDRLRDAVKTWEIEAERMEQDMLFRLIHDGSLAPDRDARPVAARMAANLAAVGVARAPQVNRLIELCL</sequence>
<accession>A8LT77</accession>
<reference evidence="2" key="1">
    <citation type="journal article" date="2010" name="ISME J.">
        <title>The complete genome sequence of the algal symbiont Dinoroseobacter shibae: a hitchhiker's guide to life in the sea.</title>
        <authorList>
            <person name="Wagner-Dobler I."/>
            <person name="Ballhausen B."/>
            <person name="Berger M."/>
            <person name="Brinkhoff T."/>
            <person name="Buchholz I."/>
            <person name="Bunk B."/>
            <person name="Cypionka H."/>
            <person name="Daniel R."/>
            <person name="Drepper T."/>
            <person name="Gerdts G."/>
            <person name="Hahnke S."/>
            <person name="Han C."/>
            <person name="Jahn D."/>
            <person name="Kalhoefer D."/>
            <person name="Kiss H."/>
            <person name="Klenk H.P."/>
            <person name="Kyrpides N."/>
            <person name="Liebl W."/>
            <person name="Liesegang H."/>
            <person name="Meincke L."/>
            <person name="Pati A."/>
            <person name="Petersen J."/>
            <person name="Piekarski T."/>
            <person name="Pommerenke C."/>
            <person name="Pradella S."/>
            <person name="Pukall R."/>
            <person name="Rabus R."/>
            <person name="Stackebrandt E."/>
            <person name="Thole S."/>
            <person name="Thompson L."/>
            <person name="Tielen P."/>
            <person name="Tomasch J."/>
            <person name="von Jan M."/>
            <person name="Wanphrut N."/>
            <person name="Wichels A."/>
            <person name="Zech H."/>
            <person name="Simon M."/>
        </authorList>
    </citation>
    <scope>NUCLEOTIDE SEQUENCE [LARGE SCALE GENOMIC DNA]</scope>
    <source>
        <strain evidence="2">DSM 16493 / NCIMB 14021 / DFL 12</strain>
        <plasmid evidence="2">Plasmid pDSHI01</plasmid>
    </source>
</reference>
<geneLocation type="plasmid" evidence="1 2">
    <name>pDSHI01</name>
</geneLocation>
<evidence type="ECO:0000313" key="1">
    <source>
        <dbReference type="EMBL" id="ABV95444.1"/>
    </source>
</evidence>
<protein>
    <recommendedName>
        <fullName evidence="3">TIGR02444 family protein</fullName>
    </recommendedName>
</protein>
<dbReference type="NCBIfam" id="TIGR02444">
    <property type="entry name" value="TIGR02444 family protein"/>
    <property type="match status" value="1"/>
</dbReference>
<dbReference type="HOGENOM" id="CLU_119976_0_1_5"/>
<evidence type="ECO:0000313" key="2">
    <source>
        <dbReference type="Proteomes" id="UP000006833"/>
    </source>
</evidence>
<dbReference type="RefSeq" id="WP_012187094.1">
    <property type="nucleotide sequence ID" value="NC_009955.1"/>
</dbReference>
<dbReference type="EMBL" id="CP000831">
    <property type="protein sequence ID" value="ABV95444.1"/>
    <property type="molecule type" value="Genomic_DNA"/>
</dbReference>
<dbReference type="AlphaFoldDB" id="A8LT77"/>
<proteinExistence type="predicted"/>